<dbReference type="EMBL" id="PNBW01000148">
    <property type="protein sequence ID" value="TMO70042.1"/>
    <property type="molecule type" value="Genomic_DNA"/>
</dbReference>
<evidence type="ECO:0000313" key="1">
    <source>
        <dbReference type="EMBL" id="TMO70042.1"/>
    </source>
</evidence>
<proteinExistence type="predicted"/>
<reference evidence="2" key="2">
    <citation type="submission" date="2019-06" db="EMBL/GenBank/DDBJ databases">
        <title>Co-occurence of chitin degradation, pigmentation and bioactivity in marine Pseudoalteromonas.</title>
        <authorList>
            <person name="Sonnenschein E.C."/>
            <person name="Bech P.K."/>
        </authorList>
    </citation>
    <scope>NUCLEOTIDE SEQUENCE [LARGE SCALE GENOMIC DNA]</scope>
    <source>
        <strain evidence="2">S3895</strain>
    </source>
</reference>
<comment type="caution">
    <text evidence="1">The sequence shown here is derived from an EMBL/GenBank/DDBJ whole genome shotgun (WGS) entry which is preliminary data.</text>
</comment>
<accession>A0ABY2VSI9</accession>
<gene>
    <name evidence="1" type="ORF">CWC20_19950</name>
</gene>
<protein>
    <submittedName>
        <fullName evidence="1">Uncharacterized protein</fullName>
    </submittedName>
</protein>
<evidence type="ECO:0000313" key="2">
    <source>
        <dbReference type="Proteomes" id="UP000307164"/>
    </source>
</evidence>
<dbReference type="Proteomes" id="UP000307164">
    <property type="component" value="Unassembled WGS sequence"/>
</dbReference>
<keyword evidence="2" id="KW-1185">Reference proteome</keyword>
<organism evidence="1 2">
    <name type="scientific">Pseudoalteromonas aurantia</name>
    <dbReference type="NCBI Taxonomy" id="43654"/>
    <lineage>
        <taxon>Bacteria</taxon>
        <taxon>Pseudomonadati</taxon>
        <taxon>Pseudomonadota</taxon>
        <taxon>Gammaproteobacteria</taxon>
        <taxon>Alteromonadales</taxon>
        <taxon>Pseudoalteromonadaceae</taxon>
        <taxon>Pseudoalteromonas</taxon>
    </lineage>
</organism>
<reference evidence="1 2" key="1">
    <citation type="submission" date="2018-01" db="EMBL/GenBank/DDBJ databases">
        <authorList>
            <person name="Paulsen S."/>
            <person name="Gram L.K."/>
        </authorList>
    </citation>
    <scope>NUCLEOTIDE SEQUENCE [LARGE SCALE GENOMIC DNA]</scope>
    <source>
        <strain evidence="1 2">S3895</strain>
    </source>
</reference>
<sequence length="124" mass="14134">MQLEQEQISIFFGVPSYKINWEKNSYSGNLKIITDNEFNDRFVFCGANNPKAVYREVKAITKFHQDSQLYIAPIGTKPQAIGCIPLLCDSVLRFPVGVLWDHPKRKLGRTSGVSKILITKKLFD</sequence>
<name>A0ABY2VSI9_9GAMM</name>